<evidence type="ECO:0000313" key="2">
    <source>
        <dbReference type="Proteomes" id="UP000032066"/>
    </source>
</evidence>
<gene>
    <name evidence="1" type="ORF">TR51_19400</name>
</gene>
<dbReference type="Pfam" id="PF14078">
    <property type="entry name" value="DUF4259"/>
    <property type="match status" value="1"/>
</dbReference>
<dbReference type="InterPro" id="IPR025355">
    <property type="entry name" value="DUF4259"/>
</dbReference>
<keyword evidence="2" id="KW-1185">Reference proteome</keyword>
<dbReference type="RefSeq" id="WP_043913038.1">
    <property type="nucleotide sequence ID" value="NZ_JXZB01000004.1"/>
</dbReference>
<dbReference type="PATRIC" id="fig|2064.6.peg.4175"/>
<evidence type="ECO:0000313" key="1">
    <source>
        <dbReference type="EMBL" id="KIQ61530.1"/>
    </source>
</evidence>
<organism evidence="1 2">
    <name type="scientific">Kitasatospora griseola</name>
    <name type="common">Streptomyces griseolosporeus</name>
    <dbReference type="NCBI Taxonomy" id="2064"/>
    <lineage>
        <taxon>Bacteria</taxon>
        <taxon>Bacillati</taxon>
        <taxon>Actinomycetota</taxon>
        <taxon>Actinomycetes</taxon>
        <taxon>Kitasatosporales</taxon>
        <taxon>Streptomycetaceae</taxon>
        <taxon>Kitasatospora</taxon>
    </lineage>
</organism>
<dbReference type="AlphaFoldDB" id="A0A0D0N0D7"/>
<name>A0A0D0N0D7_KITGR</name>
<reference evidence="1 2" key="1">
    <citation type="submission" date="2015-02" db="EMBL/GenBank/DDBJ databases">
        <title>Draft genome sequence of Kitasatospora griseola MF730-N6, a bafilomycin, terpentecin and satosporin producer.</title>
        <authorList>
            <person name="Arens J.C."/>
            <person name="Haltli B."/>
            <person name="Kerr R.G."/>
        </authorList>
    </citation>
    <scope>NUCLEOTIDE SEQUENCE [LARGE SCALE GENOMIC DNA]</scope>
    <source>
        <strain evidence="1 2">MF730-N6</strain>
    </source>
</reference>
<evidence type="ECO:0008006" key="3">
    <source>
        <dbReference type="Google" id="ProtNLM"/>
    </source>
</evidence>
<dbReference type="OrthoDB" id="73183at2"/>
<comment type="caution">
    <text evidence="1">The sequence shown here is derived from an EMBL/GenBank/DDBJ whole genome shotgun (WGS) entry which is preliminary data.</text>
</comment>
<accession>A0A0D0N0D7</accession>
<proteinExistence type="predicted"/>
<dbReference type="EMBL" id="JXZB01000004">
    <property type="protein sequence ID" value="KIQ61530.1"/>
    <property type="molecule type" value="Genomic_DNA"/>
</dbReference>
<dbReference type="Proteomes" id="UP000032066">
    <property type="component" value="Unassembled WGS sequence"/>
</dbReference>
<dbReference type="STRING" id="2064.TR51_19400"/>
<sequence length="136" mass="14223">MGAWDIGPFDNDNAADFAGELDDTAPEQREDLIRAVFGIALGEFDDLDADDGDRIIAAAALVAAQCPGGTPVATAYGPEQPLPVFAPATRRLAADALTGVLGEESELAELWEETDEGPAWRQAVERLRAVLSGAAA</sequence>
<protein>
    <recommendedName>
        <fullName evidence="3">DUF4259 domain-containing protein</fullName>
    </recommendedName>
</protein>